<accession>A0A482X5D7</accession>
<evidence type="ECO:0000259" key="3">
    <source>
        <dbReference type="PROSITE" id="PS50156"/>
    </source>
</evidence>
<dbReference type="EMBL" id="QKKF02017364">
    <property type="protein sequence ID" value="RZF40977.1"/>
    <property type="molecule type" value="Genomic_DNA"/>
</dbReference>
<evidence type="ECO:0000313" key="5">
    <source>
        <dbReference type="Proteomes" id="UP000291343"/>
    </source>
</evidence>
<name>A0A482X5D7_LAOST</name>
<gene>
    <name evidence="4" type="ORF">LSTR_LSTR015491</name>
</gene>
<keyword evidence="2" id="KW-1133">Transmembrane helix</keyword>
<dbReference type="AlphaFoldDB" id="A0A482X5D7"/>
<dbReference type="Pfam" id="PF12349">
    <property type="entry name" value="Sterol-sensing"/>
    <property type="match status" value="1"/>
</dbReference>
<feature type="region of interest" description="Disordered" evidence="1">
    <location>
        <begin position="56"/>
        <end position="92"/>
    </location>
</feature>
<organism evidence="4 5">
    <name type="scientific">Laodelphax striatellus</name>
    <name type="common">Small brown planthopper</name>
    <name type="synonym">Delphax striatella</name>
    <dbReference type="NCBI Taxonomy" id="195883"/>
    <lineage>
        <taxon>Eukaryota</taxon>
        <taxon>Metazoa</taxon>
        <taxon>Ecdysozoa</taxon>
        <taxon>Arthropoda</taxon>
        <taxon>Hexapoda</taxon>
        <taxon>Insecta</taxon>
        <taxon>Pterygota</taxon>
        <taxon>Neoptera</taxon>
        <taxon>Paraneoptera</taxon>
        <taxon>Hemiptera</taxon>
        <taxon>Auchenorrhyncha</taxon>
        <taxon>Fulgoroidea</taxon>
        <taxon>Delphacidae</taxon>
        <taxon>Criomorphinae</taxon>
        <taxon>Laodelphax</taxon>
    </lineage>
</organism>
<keyword evidence="5" id="KW-1185">Reference proteome</keyword>
<reference evidence="4 5" key="1">
    <citation type="journal article" date="2017" name="Gigascience">
        <title>Genome sequence of the small brown planthopper, Laodelphax striatellus.</title>
        <authorList>
            <person name="Zhu J."/>
            <person name="Jiang F."/>
            <person name="Wang X."/>
            <person name="Yang P."/>
            <person name="Bao Y."/>
            <person name="Zhao W."/>
            <person name="Wang W."/>
            <person name="Lu H."/>
            <person name="Wang Q."/>
            <person name="Cui N."/>
            <person name="Li J."/>
            <person name="Chen X."/>
            <person name="Luo L."/>
            <person name="Yu J."/>
            <person name="Kang L."/>
            <person name="Cui F."/>
        </authorList>
    </citation>
    <scope>NUCLEOTIDE SEQUENCE [LARGE SCALE GENOMIC DNA]</scope>
    <source>
        <strain evidence="4">Lst14</strain>
    </source>
</reference>
<dbReference type="OrthoDB" id="361494at2759"/>
<comment type="caution">
    <text evidence="4">The sequence shown here is derived from an EMBL/GenBank/DDBJ whole genome shotgun (WGS) entry which is preliminary data.</text>
</comment>
<keyword evidence="2" id="KW-0472">Membrane</keyword>
<dbReference type="InParanoid" id="A0A482X5D7"/>
<dbReference type="Proteomes" id="UP000291343">
    <property type="component" value="Unassembled WGS sequence"/>
</dbReference>
<dbReference type="SMR" id="A0A482X5D7"/>
<dbReference type="STRING" id="195883.A0A482X5D7"/>
<evidence type="ECO:0000256" key="1">
    <source>
        <dbReference type="SAM" id="MobiDB-lite"/>
    </source>
</evidence>
<evidence type="ECO:0000256" key="2">
    <source>
        <dbReference type="SAM" id="Phobius"/>
    </source>
</evidence>
<dbReference type="PROSITE" id="PS50156">
    <property type="entry name" value="SSD"/>
    <property type="match status" value="1"/>
</dbReference>
<feature type="domain" description="SSD" evidence="3">
    <location>
        <begin position="1"/>
        <end position="31"/>
    </location>
</feature>
<evidence type="ECO:0000313" key="4">
    <source>
        <dbReference type="EMBL" id="RZF40977.1"/>
    </source>
</evidence>
<feature type="transmembrane region" description="Helical" evidence="2">
    <location>
        <begin position="6"/>
        <end position="25"/>
    </location>
</feature>
<protein>
    <recommendedName>
        <fullName evidence="3">SSD domain-containing protein</fullName>
    </recommendedName>
</protein>
<sequence>MNISEFCIFAIVGSLVDFFLQIFLYTTILGLDIRQQADSPVEPTTYSSLQLRYSSTSNGSLATSGGMSRSRSHPRLNSGNTANSGVSATGGI</sequence>
<proteinExistence type="predicted"/>
<keyword evidence="2" id="KW-0812">Transmembrane</keyword>
<dbReference type="InterPro" id="IPR053958">
    <property type="entry name" value="HMGCR/SNAP/NPC1-like_SSD"/>
</dbReference>
<dbReference type="InterPro" id="IPR000731">
    <property type="entry name" value="SSD"/>
</dbReference>